<dbReference type="Pfam" id="PF14464">
    <property type="entry name" value="Prok-JAB"/>
    <property type="match status" value="1"/>
</dbReference>
<evidence type="ECO:0000313" key="7">
    <source>
        <dbReference type="EMBL" id="AWO74215.1"/>
    </source>
</evidence>
<dbReference type="AlphaFoldDB" id="A0A2Z3N6C8"/>
<accession>A0A2Z3N6C8</accession>
<evidence type="ECO:0000256" key="5">
    <source>
        <dbReference type="ARBA" id="ARBA00023049"/>
    </source>
</evidence>
<organism evidence="7 8">
    <name type="scientific">Geobacillus thermoleovorans</name>
    <name type="common">Bacillus thermoleovorans</name>
    <dbReference type="NCBI Taxonomy" id="33941"/>
    <lineage>
        <taxon>Bacteria</taxon>
        <taxon>Bacillati</taxon>
        <taxon>Bacillota</taxon>
        <taxon>Bacilli</taxon>
        <taxon>Bacillales</taxon>
        <taxon>Anoxybacillaceae</taxon>
        <taxon>Geobacillus</taxon>
        <taxon>Geobacillus thermoleovorans group</taxon>
    </lineage>
</organism>
<dbReference type="Gene3D" id="3.40.140.10">
    <property type="entry name" value="Cytidine Deaminase, domain 2"/>
    <property type="match status" value="1"/>
</dbReference>
<dbReference type="SUPFAM" id="SSF102712">
    <property type="entry name" value="JAB1/MPN domain"/>
    <property type="match status" value="1"/>
</dbReference>
<evidence type="ECO:0000256" key="3">
    <source>
        <dbReference type="ARBA" id="ARBA00022801"/>
    </source>
</evidence>
<dbReference type="Proteomes" id="UP000246996">
    <property type="component" value="Chromosome"/>
</dbReference>
<keyword evidence="5" id="KW-0482">Metalloprotease</keyword>
<dbReference type="GO" id="GO:0046872">
    <property type="term" value="F:metal ion binding"/>
    <property type="evidence" value="ECO:0007669"/>
    <property type="project" value="UniProtKB-KW"/>
</dbReference>
<dbReference type="GO" id="GO:0008237">
    <property type="term" value="F:metallopeptidase activity"/>
    <property type="evidence" value="ECO:0007669"/>
    <property type="project" value="UniProtKB-KW"/>
</dbReference>
<keyword evidence="3" id="KW-0378">Hydrolase</keyword>
<keyword evidence="1" id="KW-0645">Protease</keyword>
<dbReference type="RefSeq" id="WP_110107450.1">
    <property type="nucleotide sequence ID" value="NZ_CP027303.2"/>
</dbReference>
<gene>
    <name evidence="7" type="ORF">C1N76_06495</name>
</gene>
<name>A0A2Z3N6C8_GEOTH</name>
<evidence type="ECO:0000256" key="1">
    <source>
        <dbReference type="ARBA" id="ARBA00022670"/>
    </source>
</evidence>
<dbReference type="EMBL" id="CP027303">
    <property type="protein sequence ID" value="AWO74215.1"/>
    <property type="molecule type" value="Genomic_DNA"/>
</dbReference>
<evidence type="ECO:0000256" key="2">
    <source>
        <dbReference type="ARBA" id="ARBA00022723"/>
    </source>
</evidence>
<evidence type="ECO:0000259" key="6">
    <source>
        <dbReference type="Pfam" id="PF14464"/>
    </source>
</evidence>
<sequence>MLPFRTGDRIFCLLCGGNRLLIHSKSIQRYPIYLSLHKILDGTEIILNKEELLTQALELTGNARYFVGTWHSHPPNASLQPSLMDLTTMKNIGKNLVNVYPPVFLIVKYVNNKLIFQAYSLNEKLEIIGIYFKNMSNLKISELD</sequence>
<protein>
    <recommendedName>
        <fullName evidence="6">JAB domain-containing protein</fullName>
    </recommendedName>
</protein>
<dbReference type="InterPro" id="IPR028090">
    <property type="entry name" value="JAB_dom_prok"/>
</dbReference>
<feature type="domain" description="JAB" evidence="6">
    <location>
        <begin position="38"/>
        <end position="108"/>
    </location>
</feature>
<dbReference type="GO" id="GO:0006508">
    <property type="term" value="P:proteolysis"/>
    <property type="evidence" value="ECO:0007669"/>
    <property type="project" value="UniProtKB-KW"/>
</dbReference>
<proteinExistence type="predicted"/>
<evidence type="ECO:0000256" key="4">
    <source>
        <dbReference type="ARBA" id="ARBA00022833"/>
    </source>
</evidence>
<reference evidence="8" key="1">
    <citation type="submission" date="2018-02" db="EMBL/GenBank/DDBJ databases">
        <title>The complete genome of bacterial strain SGAirxxxx.</title>
        <authorList>
            <person name="Schuster S.C."/>
        </authorList>
    </citation>
    <scope>NUCLEOTIDE SEQUENCE [LARGE SCALE GENOMIC DNA]</scope>
    <source>
        <strain evidence="8">SGAir0734</strain>
    </source>
</reference>
<evidence type="ECO:0000313" key="8">
    <source>
        <dbReference type="Proteomes" id="UP000246996"/>
    </source>
</evidence>
<keyword evidence="4" id="KW-0862">Zinc</keyword>
<keyword evidence="2" id="KW-0479">Metal-binding</keyword>